<dbReference type="SMR" id="A0A7M7GH68"/>
<gene>
    <name evidence="10" type="primary">100678556</name>
</gene>
<keyword evidence="2" id="KW-0964">Secreted</keyword>
<dbReference type="AlphaFoldDB" id="A0A7M7GH68"/>
<feature type="domain" description="Pacifastin" evidence="9">
    <location>
        <begin position="417"/>
        <end position="452"/>
    </location>
</feature>
<dbReference type="SUPFAM" id="SSF57283">
    <property type="entry name" value="PMP inhibitors"/>
    <property type="match status" value="6"/>
</dbReference>
<sequence>MRTLFVVALAITAAAAENFCTPGSYFKKDCNMCSCSMDGKTAACTDMLCPNEMKNYAGVENERFCEPGKKFKLDDLSTCICTADGTKAECTLGVVPLFGKMISSGQSQYCTPGKMFSPDNCNICKCSADGLKAMCTLKLCSDDNVLDVKKTEYSSIKQVCEPLTQFKDYCNTCFCSNDGLSFACTRMMCDHAIWNKDGSMKIVATTYQNQKKVCQAGSRFNDYCNTCFCNNDGTDFACTRMHCDENIWNKDGSMKVLATTYDNQKKVCQAGTKFSDYCNTCFCNEDGTSFACTRMMCDKNLWNKDGSLKNQAVEPRVCEPNTHFMDYCNICACSEDGTTYGCTMMNCDQNVWNKDGSRKDVLDIKTRVCEPNTHFNEYCNTCACSADGMNKACTMMNCDLSIWNKDGSRKDVLDVEPRVCQPNTQFKEYCNTCACSADGTNKACTMMDCDLDMWNKDGSRKDVLDNKHASDKVCQPGKAFSPDGCNTCVCNEYGTQLACTSKLCMTTLKQAYGVDEAREWGPVYKQGDACTPGKSFYSECNRCVCLETGNHAFCTLMDCAALA</sequence>
<dbReference type="InParanoid" id="A0A7M7GH68"/>
<feature type="domain" description="Pacifastin" evidence="9">
    <location>
        <begin position="17"/>
        <end position="52"/>
    </location>
</feature>
<dbReference type="GO" id="GO:0005576">
    <property type="term" value="C:extracellular region"/>
    <property type="evidence" value="ECO:0007669"/>
    <property type="project" value="UniProtKB-SubCell"/>
</dbReference>
<feature type="domain" description="Pacifastin" evidence="9">
    <location>
        <begin position="315"/>
        <end position="350"/>
    </location>
</feature>
<feature type="domain" description="Pacifastin" evidence="9">
    <location>
        <begin position="366"/>
        <end position="401"/>
    </location>
</feature>
<feature type="domain" description="Pacifastin" evidence="9">
    <location>
        <begin position="265"/>
        <end position="300"/>
    </location>
</feature>
<keyword evidence="8" id="KW-0732">Signal</keyword>
<feature type="domain" description="Pacifastin" evidence="9">
    <location>
        <begin position="471"/>
        <end position="507"/>
    </location>
</feature>
<feature type="disulfide bond" evidence="7">
    <location>
        <begin position="214"/>
        <end position="229"/>
    </location>
</feature>
<dbReference type="InterPro" id="IPR036201">
    <property type="entry name" value="Pacifastin_dom_sf"/>
</dbReference>
<comment type="similarity">
    <text evidence="6 7">Belongs to the protease inhibitor I19 family.</text>
</comment>
<keyword evidence="4 7" id="KW-0722">Serine protease inhibitor</keyword>
<dbReference type="OrthoDB" id="7655988at2759"/>
<accession>A0A7M7GH68</accession>
<evidence type="ECO:0000256" key="4">
    <source>
        <dbReference type="ARBA" id="ARBA00022900"/>
    </source>
</evidence>
<evidence type="ECO:0000313" key="10">
    <source>
        <dbReference type="EnsemblMetazoa" id="XP_003425794"/>
    </source>
</evidence>
<dbReference type="Pfam" id="PF05375">
    <property type="entry name" value="Pacifastin_I"/>
    <property type="match status" value="10"/>
</dbReference>
<feature type="domain" description="Pacifastin" evidence="9">
    <location>
        <begin position="157"/>
        <end position="192"/>
    </location>
</feature>
<evidence type="ECO:0000256" key="8">
    <source>
        <dbReference type="SAM" id="SignalP"/>
    </source>
</evidence>
<dbReference type="SUPFAM" id="SSF82171">
    <property type="entry name" value="DPP6 N-terminal domain-like"/>
    <property type="match status" value="1"/>
</dbReference>
<evidence type="ECO:0000313" key="11">
    <source>
        <dbReference type="Proteomes" id="UP000002358"/>
    </source>
</evidence>
<keyword evidence="5 7" id="KW-1015">Disulfide bond</keyword>
<dbReference type="KEGG" id="nvi:100678556"/>
<dbReference type="PROSITE" id="PS51446">
    <property type="entry name" value="PACIFASTIN"/>
    <property type="match status" value="10"/>
</dbReference>
<feature type="domain" description="Pacifastin" evidence="9">
    <location>
        <begin position="107"/>
        <end position="143"/>
    </location>
</feature>
<feature type="disulfide bond" evidence="7">
    <location>
        <begin position="160"/>
        <end position="175"/>
    </location>
</feature>
<feature type="chain" id="PRO_5029914393" description="Pacifastin domain-containing protein" evidence="8">
    <location>
        <begin position="17"/>
        <end position="563"/>
    </location>
</feature>
<keyword evidence="11" id="KW-1185">Reference proteome</keyword>
<dbReference type="Proteomes" id="UP000002358">
    <property type="component" value="Chromosome 3"/>
</dbReference>
<feature type="disulfide bond" evidence="7">
    <location>
        <begin position="530"/>
        <end position="545"/>
    </location>
</feature>
<evidence type="ECO:0000256" key="3">
    <source>
        <dbReference type="ARBA" id="ARBA00022690"/>
    </source>
</evidence>
<feature type="disulfide bond" evidence="7">
    <location>
        <begin position="369"/>
        <end position="384"/>
    </location>
</feature>
<dbReference type="GO" id="GO:0004867">
    <property type="term" value="F:serine-type endopeptidase inhibitor activity"/>
    <property type="evidence" value="ECO:0007669"/>
    <property type="project" value="UniProtKB-UniRule"/>
</dbReference>
<dbReference type="InterPro" id="IPR015943">
    <property type="entry name" value="WD40/YVTN_repeat-like_dom_sf"/>
</dbReference>
<feature type="disulfide bond" evidence="7">
    <location>
        <begin position="318"/>
        <end position="333"/>
    </location>
</feature>
<feature type="disulfide bond" evidence="7">
    <location>
        <begin position="420"/>
        <end position="435"/>
    </location>
</feature>
<dbReference type="Gene3D" id="2.130.10.10">
    <property type="entry name" value="YVTN repeat-like/Quinoprotein amine dehydrogenase"/>
    <property type="match status" value="1"/>
</dbReference>
<evidence type="ECO:0000256" key="1">
    <source>
        <dbReference type="ARBA" id="ARBA00004613"/>
    </source>
</evidence>
<comment type="caution">
    <text evidence="7">Lacks conserved residue(s) required for the propagation of feature annotation.</text>
</comment>
<evidence type="ECO:0000256" key="7">
    <source>
        <dbReference type="PROSITE-ProRule" id="PRU00776"/>
    </source>
</evidence>
<feature type="disulfide bond" evidence="7">
    <location>
        <begin position="20"/>
        <end position="35"/>
    </location>
</feature>
<feature type="domain" description="Pacifastin" evidence="9">
    <location>
        <begin position="211"/>
        <end position="246"/>
    </location>
</feature>
<evidence type="ECO:0000256" key="2">
    <source>
        <dbReference type="ARBA" id="ARBA00022525"/>
    </source>
</evidence>
<evidence type="ECO:0000256" key="6">
    <source>
        <dbReference type="ARBA" id="ARBA00029459"/>
    </source>
</evidence>
<feature type="signal peptide" evidence="8">
    <location>
        <begin position="1"/>
        <end position="16"/>
    </location>
</feature>
<evidence type="ECO:0000256" key="5">
    <source>
        <dbReference type="ARBA" id="ARBA00023157"/>
    </source>
</evidence>
<organism evidence="10 11">
    <name type="scientific">Nasonia vitripennis</name>
    <name type="common">Parasitic wasp</name>
    <dbReference type="NCBI Taxonomy" id="7425"/>
    <lineage>
        <taxon>Eukaryota</taxon>
        <taxon>Metazoa</taxon>
        <taxon>Ecdysozoa</taxon>
        <taxon>Arthropoda</taxon>
        <taxon>Hexapoda</taxon>
        <taxon>Insecta</taxon>
        <taxon>Pterygota</taxon>
        <taxon>Neoptera</taxon>
        <taxon>Endopterygota</taxon>
        <taxon>Hymenoptera</taxon>
        <taxon>Apocrita</taxon>
        <taxon>Proctotrupomorpha</taxon>
        <taxon>Chalcidoidea</taxon>
        <taxon>Pteromalidae</taxon>
        <taxon>Pteromalinae</taxon>
        <taxon>Nasonia</taxon>
    </lineage>
</organism>
<dbReference type="InterPro" id="IPR008037">
    <property type="entry name" value="Pacifastin_dom"/>
</dbReference>
<comment type="subcellular location">
    <subcellularLocation>
        <location evidence="1">Secreted</location>
    </subcellularLocation>
</comment>
<dbReference type="OMA" id="CEPNTHF"/>
<dbReference type="EnsemblMetazoa" id="XM_003425746">
    <property type="protein sequence ID" value="XP_003425794"/>
    <property type="gene ID" value="LOC100678556"/>
</dbReference>
<proteinExistence type="inferred from homology"/>
<feature type="site" description="Reactive bond" evidence="7">
    <location>
        <begin position="501"/>
        <end position="502"/>
    </location>
</feature>
<feature type="disulfide bond" evidence="7">
    <location>
        <begin position="268"/>
        <end position="283"/>
    </location>
</feature>
<name>A0A7M7GH68_NASVI</name>
<feature type="site" description="Reactive bond" evidence="7">
    <location>
        <begin position="137"/>
        <end position="138"/>
    </location>
</feature>
<protein>
    <recommendedName>
        <fullName evidence="9">Pacifastin domain-containing protein</fullName>
    </recommendedName>
</protein>
<evidence type="ECO:0000259" key="9">
    <source>
        <dbReference type="PROSITE" id="PS51446"/>
    </source>
</evidence>
<reference evidence="10" key="1">
    <citation type="submission" date="2021-01" db="UniProtKB">
        <authorList>
            <consortium name="EnsemblMetazoa"/>
        </authorList>
    </citation>
    <scope>IDENTIFICATION</scope>
</reference>
<keyword evidence="3 7" id="KW-0646">Protease inhibitor</keyword>
<feature type="domain" description="Pacifastin" evidence="9">
    <location>
        <begin position="527"/>
        <end position="562"/>
    </location>
</feature>